<sequence length="108" mass="12758">MTLETKIKELKDFVHDKLGYTITNMNESFNKTGTDGIDAETFFMVFGDNFQIDMNTFDYGRYFSGENPFSNIINNFFKFKGKPRDFTFNHLLYVIHIKKWVDPECVDL</sequence>
<gene>
    <name evidence="1" type="ORF">P8625_01855</name>
</gene>
<keyword evidence="2" id="KW-1185">Reference proteome</keyword>
<accession>A0ABY8L3U0</accession>
<dbReference type="EMBL" id="CP122539">
    <property type="protein sequence ID" value="WGH75936.1"/>
    <property type="molecule type" value="Genomic_DNA"/>
</dbReference>
<dbReference type="Proteomes" id="UP001232001">
    <property type="component" value="Chromosome"/>
</dbReference>
<dbReference type="RefSeq" id="WP_279651807.1">
    <property type="nucleotide sequence ID" value="NZ_CP122539.1"/>
</dbReference>
<protein>
    <submittedName>
        <fullName evidence="1">DUF1493 family protein</fullName>
    </submittedName>
</protein>
<proteinExistence type="predicted"/>
<reference evidence="1 2" key="1">
    <citation type="submission" date="2023-04" db="EMBL/GenBank/DDBJ databases">
        <title>Tenacibaculum tangerinum sp. nov., isolated from sea tidal flat of South Korea.</title>
        <authorList>
            <person name="Lee S.H."/>
            <person name="Kim J.-J."/>
        </authorList>
    </citation>
    <scope>NUCLEOTIDE SEQUENCE [LARGE SCALE GENOMIC DNA]</scope>
    <source>
        <strain evidence="1 2">GRR-S3-23</strain>
    </source>
</reference>
<organism evidence="1 2">
    <name type="scientific">Tenacibaculum tangerinum</name>
    <dbReference type="NCBI Taxonomy" id="3038772"/>
    <lineage>
        <taxon>Bacteria</taxon>
        <taxon>Pseudomonadati</taxon>
        <taxon>Bacteroidota</taxon>
        <taxon>Flavobacteriia</taxon>
        <taxon>Flavobacteriales</taxon>
        <taxon>Flavobacteriaceae</taxon>
        <taxon>Tenacibaculum</taxon>
    </lineage>
</organism>
<name>A0ABY8L3U0_9FLAO</name>
<evidence type="ECO:0000313" key="1">
    <source>
        <dbReference type="EMBL" id="WGH75936.1"/>
    </source>
</evidence>
<evidence type="ECO:0000313" key="2">
    <source>
        <dbReference type="Proteomes" id="UP001232001"/>
    </source>
</evidence>